<sequence length="208" mass="22412">MKIALIGATGYVGNKLLAEALSRGHELTAITKETGHAPHPHANLEFVQVDATDVKALSGAIRGHDLVISAFNPGLDADGSGTRAIIDGVKRAGIGRFLTVGGAGTLLLPSGQRVVDQPDFPAEWKEGSLRTAAFFETLQKEKELDWVFLSPAAMLVPGERTGRYRIGKDHLLTDAKGESRISLEDFASAMLDEAEQPRHHSERFTVAY</sequence>
<dbReference type="InterPro" id="IPR051606">
    <property type="entry name" value="Polyketide_Oxido-like"/>
</dbReference>
<gene>
    <name evidence="2" type="ORF">FNU76_11120</name>
</gene>
<dbReference type="KEGG" id="cari:FNU76_11120"/>
<organism evidence="2 3">
    <name type="scientific">Chitinimonas arctica</name>
    <dbReference type="NCBI Taxonomy" id="2594795"/>
    <lineage>
        <taxon>Bacteria</taxon>
        <taxon>Pseudomonadati</taxon>
        <taxon>Pseudomonadota</taxon>
        <taxon>Betaproteobacteria</taxon>
        <taxon>Neisseriales</taxon>
        <taxon>Chitinibacteraceae</taxon>
        <taxon>Chitinimonas</taxon>
    </lineage>
</organism>
<dbReference type="InterPro" id="IPR016040">
    <property type="entry name" value="NAD(P)-bd_dom"/>
</dbReference>
<accession>A0A516SFD2</accession>
<name>A0A516SFD2_9NEIS</name>
<dbReference type="GO" id="GO:0016646">
    <property type="term" value="F:oxidoreductase activity, acting on the CH-NH group of donors, NAD or NADP as acceptor"/>
    <property type="evidence" value="ECO:0007669"/>
    <property type="project" value="TreeGrafter"/>
</dbReference>
<reference evidence="3" key="1">
    <citation type="submission" date="2019-07" db="EMBL/GenBank/DDBJ databases">
        <title>Chitinimonas sp. nov., isolated from Ny-Alesund, arctica soil.</title>
        <authorList>
            <person name="Xu Q."/>
            <person name="Peng F."/>
        </authorList>
    </citation>
    <scope>NUCLEOTIDE SEQUENCE [LARGE SCALE GENOMIC DNA]</scope>
    <source>
        <strain evidence="3">R3-44</strain>
    </source>
</reference>
<dbReference type="Pfam" id="PF13460">
    <property type="entry name" value="NAD_binding_10"/>
    <property type="match status" value="1"/>
</dbReference>
<dbReference type="OrthoDB" id="3191258at2"/>
<dbReference type="Proteomes" id="UP000317550">
    <property type="component" value="Chromosome"/>
</dbReference>
<evidence type="ECO:0000259" key="1">
    <source>
        <dbReference type="Pfam" id="PF13460"/>
    </source>
</evidence>
<dbReference type="CDD" id="cd05244">
    <property type="entry name" value="BVR-B_like_SDR_a"/>
    <property type="match status" value="1"/>
</dbReference>
<evidence type="ECO:0000313" key="2">
    <source>
        <dbReference type="EMBL" id="QDQ26869.1"/>
    </source>
</evidence>
<dbReference type="AlphaFoldDB" id="A0A516SFD2"/>
<dbReference type="PANTHER" id="PTHR43355">
    <property type="entry name" value="FLAVIN REDUCTASE (NADPH)"/>
    <property type="match status" value="1"/>
</dbReference>
<dbReference type="Gene3D" id="3.40.50.720">
    <property type="entry name" value="NAD(P)-binding Rossmann-like Domain"/>
    <property type="match status" value="1"/>
</dbReference>
<dbReference type="RefSeq" id="WP_144278263.1">
    <property type="nucleotide sequence ID" value="NZ_CP041730.1"/>
</dbReference>
<proteinExistence type="predicted"/>
<dbReference type="PANTHER" id="PTHR43355:SF2">
    <property type="entry name" value="FLAVIN REDUCTASE (NADPH)"/>
    <property type="match status" value="1"/>
</dbReference>
<feature type="domain" description="NAD(P)-binding" evidence="1">
    <location>
        <begin position="7"/>
        <end position="196"/>
    </location>
</feature>
<protein>
    <submittedName>
        <fullName evidence="2">NAD(P)-dependent oxidoreductase</fullName>
    </submittedName>
</protein>
<dbReference type="InterPro" id="IPR036291">
    <property type="entry name" value="NAD(P)-bd_dom_sf"/>
</dbReference>
<evidence type="ECO:0000313" key="3">
    <source>
        <dbReference type="Proteomes" id="UP000317550"/>
    </source>
</evidence>
<dbReference type="SUPFAM" id="SSF51735">
    <property type="entry name" value="NAD(P)-binding Rossmann-fold domains"/>
    <property type="match status" value="1"/>
</dbReference>
<dbReference type="EMBL" id="CP041730">
    <property type="protein sequence ID" value="QDQ26869.1"/>
    <property type="molecule type" value="Genomic_DNA"/>
</dbReference>
<keyword evidence="3" id="KW-1185">Reference proteome</keyword>